<comment type="similarity">
    <text evidence="2">Belongs to the bacterial PQQ dehydrogenase family.</text>
</comment>
<evidence type="ECO:0000256" key="2">
    <source>
        <dbReference type="ARBA" id="ARBA00008156"/>
    </source>
</evidence>
<dbReference type="InterPro" id="IPR011047">
    <property type="entry name" value="Quinoprotein_ADH-like_sf"/>
</dbReference>
<dbReference type="PANTHER" id="PTHR32303">
    <property type="entry name" value="QUINOPROTEIN ALCOHOL DEHYDROGENASE (CYTOCHROME C)"/>
    <property type="match status" value="1"/>
</dbReference>
<comment type="cofactor">
    <cofactor evidence="1">
        <name>pyrroloquinoline quinone</name>
        <dbReference type="ChEBI" id="CHEBI:58442"/>
    </cofactor>
</comment>
<feature type="transmembrane region" description="Helical" evidence="5">
    <location>
        <begin position="97"/>
        <end position="115"/>
    </location>
</feature>
<dbReference type="Proteomes" id="UP001220530">
    <property type="component" value="Chromosome"/>
</dbReference>
<sequence length="309" mass="32916">MSDSSSRQKHPIAFWTTAIVGAVLITIGIVLVGGGIWLASLGGSWYYLFAGIGLLLAGALFVAGRMLGLYIYGITYLLTCIWAVWEVGLDWWAQVPRLVAPTLLLALALACIPALRRRSYPTSHRSRDDVLAQGRQAAVAIIVVGLTVAGLPFDGTMRAQAQDNPAAATQPDAALGKPQAAPETFPDGAAAKPTLSENSKQAAISASPARPAETIAMAGDDWPAYGGSTLADRYSPLDQINVENVGKLEKRWEFRTGDMPNEKTKGKYSPETTPIKIGNTIYMCSATNELIALDAATGLERWSLRPSGT</sequence>
<reference evidence="7 8" key="1">
    <citation type="submission" date="2023-02" db="EMBL/GenBank/DDBJ databases">
        <title>Devosia algicola sp. nov., isolated from the phycosphere of marine algae.</title>
        <authorList>
            <person name="Kim J.M."/>
            <person name="Lee J.K."/>
            <person name="Choi B.J."/>
            <person name="Bayburt H."/>
            <person name="Jeon C.O."/>
        </authorList>
    </citation>
    <scope>NUCLEOTIDE SEQUENCE [LARGE SCALE GENOMIC DNA]</scope>
    <source>
        <strain evidence="7 8">G20-9</strain>
    </source>
</reference>
<evidence type="ECO:0000259" key="6">
    <source>
        <dbReference type="Pfam" id="PF01011"/>
    </source>
</evidence>
<keyword evidence="5" id="KW-0472">Membrane</keyword>
<keyword evidence="5" id="KW-1133">Transmembrane helix</keyword>
<evidence type="ECO:0000313" key="8">
    <source>
        <dbReference type="Proteomes" id="UP001220530"/>
    </source>
</evidence>
<dbReference type="Gene3D" id="2.140.10.10">
    <property type="entry name" value="Quinoprotein alcohol dehydrogenase-like superfamily"/>
    <property type="match status" value="1"/>
</dbReference>
<dbReference type="InterPro" id="IPR002372">
    <property type="entry name" value="PQQ_rpt_dom"/>
</dbReference>
<protein>
    <recommendedName>
        <fullName evidence="6">Pyrrolo-quinoline quinone repeat domain-containing protein</fullName>
    </recommendedName>
</protein>
<evidence type="ECO:0000256" key="3">
    <source>
        <dbReference type="ARBA" id="ARBA00023002"/>
    </source>
</evidence>
<feature type="compositionally biased region" description="Polar residues" evidence="4">
    <location>
        <begin position="195"/>
        <end position="204"/>
    </location>
</feature>
<dbReference type="PANTHER" id="PTHR32303:SF4">
    <property type="entry name" value="QUINOPROTEIN GLUCOSE DEHYDROGENASE"/>
    <property type="match status" value="1"/>
</dbReference>
<accession>A0ABY7YM03</accession>
<evidence type="ECO:0000256" key="4">
    <source>
        <dbReference type="SAM" id="MobiDB-lite"/>
    </source>
</evidence>
<feature type="domain" description="Pyrrolo-quinoline quinone repeat" evidence="6">
    <location>
        <begin position="222"/>
        <end position="306"/>
    </location>
</feature>
<dbReference type="Pfam" id="PF01011">
    <property type="entry name" value="PQQ"/>
    <property type="match status" value="1"/>
</dbReference>
<feature type="transmembrane region" description="Helical" evidence="5">
    <location>
        <begin position="12"/>
        <end position="39"/>
    </location>
</feature>
<dbReference type="SUPFAM" id="SSF50998">
    <property type="entry name" value="Quinoprotein alcohol dehydrogenase-like"/>
    <property type="match status" value="1"/>
</dbReference>
<feature type="transmembrane region" description="Helical" evidence="5">
    <location>
        <begin position="45"/>
        <end position="62"/>
    </location>
</feature>
<feature type="region of interest" description="Disordered" evidence="4">
    <location>
        <begin position="161"/>
        <end position="212"/>
    </location>
</feature>
<feature type="transmembrane region" description="Helical" evidence="5">
    <location>
        <begin position="136"/>
        <end position="153"/>
    </location>
</feature>
<keyword evidence="3" id="KW-0560">Oxidoreductase</keyword>
<feature type="transmembrane region" description="Helical" evidence="5">
    <location>
        <begin position="69"/>
        <end position="85"/>
    </location>
</feature>
<keyword evidence="8" id="KW-1185">Reference proteome</keyword>
<keyword evidence="5" id="KW-0812">Transmembrane</keyword>
<evidence type="ECO:0000256" key="1">
    <source>
        <dbReference type="ARBA" id="ARBA00001931"/>
    </source>
</evidence>
<name>A0ABY7YM03_9HYPH</name>
<gene>
    <name evidence="7" type="ORF">PSQ19_16370</name>
</gene>
<proteinExistence type="inferred from homology"/>
<organism evidence="7 8">
    <name type="scientific">Devosia algicola</name>
    <dbReference type="NCBI Taxonomy" id="3026418"/>
    <lineage>
        <taxon>Bacteria</taxon>
        <taxon>Pseudomonadati</taxon>
        <taxon>Pseudomonadota</taxon>
        <taxon>Alphaproteobacteria</taxon>
        <taxon>Hyphomicrobiales</taxon>
        <taxon>Devosiaceae</taxon>
        <taxon>Devosia</taxon>
    </lineage>
</organism>
<dbReference type="RefSeq" id="WP_282218609.1">
    <property type="nucleotide sequence ID" value="NZ_CP118246.1"/>
</dbReference>
<evidence type="ECO:0000256" key="5">
    <source>
        <dbReference type="SAM" id="Phobius"/>
    </source>
</evidence>
<dbReference type="EMBL" id="CP118246">
    <property type="protein sequence ID" value="WDR02203.1"/>
    <property type="molecule type" value="Genomic_DNA"/>
</dbReference>
<evidence type="ECO:0000313" key="7">
    <source>
        <dbReference type="EMBL" id="WDR02203.1"/>
    </source>
</evidence>